<dbReference type="SUPFAM" id="SSF54637">
    <property type="entry name" value="Thioesterase/thiol ester dehydrase-isomerase"/>
    <property type="match status" value="1"/>
</dbReference>
<dbReference type="CDD" id="cd03451">
    <property type="entry name" value="FkbR2"/>
    <property type="match status" value="1"/>
</dbReference>
<evidence type="ECO:0000313" key="2">
    <source>
        <dbReference type="Proteomes" id="UP000319142"/>
    </source>
</evidence>
<dbReference type="Pfam" id="PF19315">
    <property type="entry name" value="MC_hydratase"/>
    <property type="match status" value="1"/>
</dbReference>
<dbReference type="InterPro" id="IPR029069">
    <property type="entry name" value="HotDog_dom_sf"/>
</dbReference>
<dbReference type="Gene3D" id="3.10.129.10">
    <property type="entry name" value="Hotdog Thioesterase"/>
    <property type="match status" value="1"/>
</dbReference>
<name>A0A558B3L5_9GAMM</name>
<evidence type="ECO:0000313" key="1">
    <source>
        <dbReference type="EMBL" id="TVT31102.1"/>
    </source>
</evidence>
<gene>
    <name evidence="1" type="ORF">FHK81_15620</name>
</gene>
<dbReference type="Proteomes" id="UP000319142">
    <property type="component" value="Unassembled WGS sequence"/>
</dbReference>
<organism evidence="1 2">
    <name type="scientific">Marinobacter vinifirmus</name>
    <dbReference type="NCBI Taxonomy" id="355591"/>
    <lineage>
        <taxon>Bacteria</taxon>
        <taxon>Pseudomonadati</taxon>
        <taxon>Pseudomonadota</taxon>
        <taxon>Gammaproteobacteria</taxon>
        <taxon>Pseudomonadales</taxon>
        <taxon>Marinobacteraceae</taxon>
        <taxon>Marinobacter</taxon>
    </lineage>
</organism>
<reference evidence="1 2" key="1">
    <citation type="submission" date="2019-07" db="EMBL/GenBank/DDBJ databases">
        <title>The pathways for chlorine oxyanion respiration interact through the shared metabolite chlorate.</title>
        <authorList>
            <person name="Barnum T.P."/>
            <person name="Cheng Y."/>
            <person name="Hill K.A."/>
            <person name="Lucas L.N."/>
            <person name="Carlson H.K."/>
            <person name="Coates J.D."/>
        </authorList>
    </citation>
    <scope>NUCLEOTIDE SEQUENCE [LARGE SCALE GENOMIC DNA]</scope>
    <source>
        <strain evidence="1">UCB</strain>
    </source>
</reference>
<dbReference type="InterPro" id="IPR052342">
    <property type="entry name" value="MCH/BMMD"/>
</dbReference>
<dbReference type="PANTHER" id="PTHR43664:SF1">
    <property type="entry name" value="BETA-METHYLMALYL-COA DEHYDRATASE"/>
    <property type="match status" value="1"/>
</dbReference>
<dbReference type="RefSeq" id="WP_273134811.1">
    <property type="nucleotide sequence ID" value="NZ_VMRX01000046.1"/>
</dbReference>
<dbReference type="GO" id="GO:0016829">
    <property type="term" value="F:lyase activity"/>
    <property type="evidence" value="ECO:0007669"/>
    <property type="project" value="InterPro"/>
</dbReference>
<comment type="caution">
    <text evidence="1">The sequence shown here is derived from an EMBL/GenBank/DDBJ whole genome shotgun (WGS) entry which is preliminary data.</text>
</comment>
<dbReference type="InterPro" id="IPR048274">
    <property type="entry name" value="MC_hydratase"/>
</dbReference>
<protein>
    <submittedName>
        <fullName evidence="1">MaoC family dehydratase</fullName>
    </submittedName>
</protein>
<sequence length="161" mass="18247">MSYSISGLTGRDNYFENFVVGDVYEHARGRTITEMDNVLITLQVMNTAQGHFNEHRMAQSPFKQRINFGGITASFIIGLAAEDTAEQALEELGLNKIRFSNPVFHGDTLYAFSEVLNKEDCDRDDAGIVTFRHVGINQNKTVVFTGERRVMIKRQSHWGTR</sequence>
<dbReference type="EMBL" id="VMRX01000046">
    <property type="protein sequence ID" value="TVT31102.1"/>
    <property type="molecule type" value="Genomic_DNA"/>
</dbReference>
<dbReference type="AlphaFoldDB" id="A0A558B3L5"/>
<proteinExistence type="predicted"/>
<accession>A0A558B3L5</accession>
<dbReference type="PANTHER" id="PTHR43664">
    <property type="entry name" value="MONOAMINE OXIDASE-RELATED"/>
    <property type="match status" value="1"/>
</dbReference>